<reference evidence="2" key="1">
    <citation type="submission" date="2020-11" db="EMBL/GenBank/DDBJ databases">
        <title>Genome seq and assembly of Planobacterium sp.</title>
        <authorList>
            <person name="Chhetri G."/>
        </authorList>
    </citation>
    <scope>NUCLEOTIDE SEQUENCE</scope>
    <source>
        <strain evidence="2">GCR5</strain>
    </source>
</reference>
<keyword evidence="2" id="KW-0378">Hydrolase</keyword>
<dbReference type="Proteomes" id="UP000694480">
    <property type="component" value="Unassembled WGS sequence"/>
</dbReference>
<evidence type="ECO:0000313" key="3">
    <source>
        <dbReference type="Proteomes" id="UP000694480"/>
    </source>
</evidence>
<dbReference type="AlphaFoldDB" id="A0A930YUB5"/>
<dbReference type="RefSeq" id="WP_194738440.1">
    <property type="nucleotide sequence ID" value="NZ_JADKYY010000002.1"/>
</dbReference>
<dbReference type="Gene3D" id="3.60.10.10">
    <property type="entry name" value="Endonuclease/exonuclease/phosphatase"/>
    <property type="match status" value="1"/>
</dbReference>
<dbReference type="GO" id="GO:0004519">
    <property type="term" value="F:endonuclease activity"/>
    <property type="evidence" value="ECO:0007669"/>
    <property type="project" value="UniProtKB-KW"/>
</dbReference>
<keyword evidence="2" id="KW-0540">Nuclease</keyword>
<keyword evidence="2" id="KW-0255">Endonuclease</keyword>
<gene>
    <name evidence="2" type="ORF">IC612_01670</name>
</gene>
<dbReference type="Pfam" id="PF19580">
    <property type="entry name" value="Exo_endo_phos_3"/>
    <property type="match status" value="1"/>
</dbReference>
<protein>
    <submittedName>
        <fullName evidence="2">Endonuclease</fullName>
    </submittedName>
</protein>
<dbReference type="SUPFAM" id="SSF56219">
    <property type="entry name" value="DNase I-like"/>
    <property type="match status" value="1"/>
</dbReference>
<dbReference type="InterPro" id="IPR036691">
    <property type="entry name" value="Endo/exonu/phosph_ase_sf"/>
</dbReference>
<organism evidence="2 3">
    <name type="scientific">Planobacterium oryzisoli</name>
    <dbReference type="NCBI Taxonomy" id="2771435"/>
    <lineage>
        <taxon>Bacteria</taxon>
        <taxon>Pseudomonadati</taxon>
        <taxon>Bacteroidota</taxon>
        <taxon>Flavobacteriia</taxon>
        <taxon>Flavobacteriales</taxon>
        <taxon>Weeksellaceae</taxon>
        <taxon>Chryseobacterium group</taxon>
        <taxon>Chryseobacterium</taxon>
    </lineage>
</organism>
<proteinExistence type="predicted"/>
<dbReference type="PANTHER" id="PTHR42834:SF1">
    <property type="entry name" value="ENDONUCLEASE_EXONUCLEASE_PHOSPHATASE FAMILY PROTEIN (AFU_ORTHOLOGUE AFUA_3G09210)"/>
    <property type="match status" value="1"/>
</dbReference>
<accession>A0A930YUB5</accession>
<sequence length="324" mass="37775">MLSNSYSRSAAFQTVVFYNVENLFLPDSSEKRTKSHSHSGLNRWNRARYENKLYKLANVFHLIEQKHEALPVLIGFSEVQGKLPVQDLLAHSVFKGEYDVVHFESLDERGMDVALAFHTKTIEVIESQPLVYFFGDNFEGNGRADTTRDVLWVKIKWHFETVHVFVVHLPSKRENDINKAKRAHILNELKERIHQLSGSDERVLVMGDFNENPLDDLMTDFLQMGDESILFNPFGDVFRAQNYSVFHYRQGLLFDQILLSQHFLQQDKGSLHLLQAEVFRHQEIENWDKRFKGRPFRTYAGTRYLGGYSDHYPVLVKLGIKDIP</sequence>
<evidence type="ECO:0000313" key="2">
    <source>
        <dbReference type="EMBL" id="MBF5026503.1"/>
    </source>
</evidence>
<keyword evidence="3" id="KW-1185">Reference proteome</keyword>
<dbReference type="InterPro" id="IPR005135">
    <property type="entry name" value="Endo/exonuclease/phosphatase"/>
</dbReference>
<evidence type="ECO:0000259" key="1">
    <source>
        <dbReference type="Pfam" id="PF19580"/>
    </source>
</evidence>
<name>A0A930YUB5_9FLAO</name>
<dbReference type="PANTHER" id="PTHR42834">
    <property type="entry name" value="ENDONUCLEASE/EXONUCLEASE/PHOSPHATASE FAMILY PROTEIN (AFU_ORTHOLOGUE AFUA_3G09210)"/>
    <property type="match status" value="1"/>
</dbReference>
<dbReference type="EMBL" id="JADKYY010000002">
    <property type="protein sequence ID" value="MBF5026503.1"/>
    <property type="molecule type" value="Genomic_DNA"/>
</dbReference>
<feature type="domain" description="Endonuclease/exonuclease/phosphatase" evidence="1">
    <location>
        <begin position="14"/>
        <end position="318"/>
    </location>
</feature>
<comment type="caution">
    <text evidence="2">The sequence shown here is derived from an EMBL/GenBank/DDBJ whole genome shotgun (WGS) entry which is preliminary data.</text>
</comment>